<evidence type="ECO:0000256" key="6">
    <source>
        <dbReference type="ARBA" id="ARBA00022692"/>
    </source>
</evidence>
<dbReference type="PANTHER" id="PTHR15929">
    <property type="entry name" value="STORE-OPERATED CALCIUM ENTRY-ASSOCIATED REGULATORY FACTOR"/>
    <property type="match status" value="1"/>
</dbReference>
<dbReference type="GO" id="GO:0005789">
    <property type="term" value="C:endoplasmic reticulum membrane"/>
    <property type="evidence" value="ECO:0007669"/>
    <property type="project" value="UniProtKB-SubCell"/>
</dbReference>
<evidence type="ECO:0000313" key="17">
    <source>
        <dbReference type="Proteomes" id="UP000053424"/>
    </source>
</evidence>
<accession>A0A0C3C6C6</accession>
<dbReference type="HOGENOM" id="CLU_046802_1_1_1"/>
<comment type="similarity">
    <text evidence="2">Belongs to the SARAF family.</text>
</comment>
<evidence type="ECO:0000256" key="5">
    <source>
        <dbReference type="ARBA" id="ARBA00022568"/>
    </source>
</evidence>
<gene>
    <name evidence="16" type="ORF">M413DRAFT_446728</name>
</gene>
<evidence type="ECO:0000256" key="7">
    <source>
        <dbReference type="ARBA" id="ARBA00022729"/>
    </source>
</evidence>
<keyword evidence="11" id="KW-0406">Ion transport</keyword>
<evidence type="ECO:0000256" key="2">
    <source>
        <dbReference type="ARBA" id="ARBA00006833"/>
    </source>
</evidence>
<evidence type="ECO:0000256" key="4">
    <source>
        <dbReference type="ARBA" id="ARBA00022448"/>
    </source>
</evidence>
<keyword evidence="5" id="KW-0109">Calcium transport</keyword>
<reference evidence="16 17" key="1">
    <citation type="submission" date="2014-04" db="EMBL/GenBank/DDBJ databases">
        <authorList>
            <consortium name="DOE Joint Genome Institute"/>
            <person name="Kuo A."/>
            <person name="Gay G."/>
            <person name="Dore J."/>
            <person name="Kohler A."/>
            <person name="Nagy L.G."/>
            <person name="Floudas D."/>
            <person name="Copeland A."/>
            <person name="Barry K.W."/>
            <person name="Cichocki N."/>
            <person name="Veneault-Fourrey C."/>
            <person name="LaButti K."/>
            <person name="Lindquist E.A."/>
            <person name="Lipzen A."/>
            <person name="Lundell T."/>
            <person name="Morin E."/>
            <person name="Murat C."/>
            <person name="Sun H."/>
            <person name="Tunlid A."/>
            <person name="Henrissat B."/>
            <person name="Grigoriev I.V."/>
            <person name="Hibbett D.S."/>
            <person name="Martin F."/>
            <person name="Nordberg H.P."/>
            <person name="Cantor M.N."/>
            <person name="Hua S.X."/>
        </authorList>
    </citation>
    <scope>NUCLEOTIDE SEQUENCE [LARGE SCALE GENOMIC DNA]</scope>
    <source>
        <strain evidence="17">h7</strain>
    </source>
</reference>
<reference evidence="17" key="2">
    <citation type="submission" date="2015-01" db="EMBL/GenBank/DDBJ databases">
        <title>Evolutionary Origins and Diversification of the Mycorrhizal Mutualists.</title>
        <authorList>
            <consortium name="DOE Joint Genome Institute"/>
            <consortium name="Mycorrhizal Genomics Consortium"/>
            <person name="Kohler A."/>
            <person name="Kuo A."/>
            <person name="Nagy L.G."/>
            <person name="Floudas D."/>
            <person name="Copeland A."/>
            <person name="Barry K.W."/>
            <person name="Cichocki N."/>
            <person name="Veneault-Fourrey C."/>
            <person name="LaButti K."/>
            <person name="Lindquist E.A."/>
            <person name="Lipzen A."/>
            <person name="Lundell T."/>
            <person name="Morin E."/>
            <person name="Murat C."/>
            <person name="Riley R."/>
            <person name="Ohm R."/>
            <person name="Sun H."/>
            <person name="Tunlid A."/>
            <person name="Henrissat B."/>
            <person name="Grigoriev I.V."/>
            <person name="Hibbett D.S."/>
            <person name="Martin F."/>
        </authorList>
    </citation>
    <scope>NUCLEOTIDE SEQUENCE [LARGE SCALE GENOMIC DNA]</scope>
    <source>
        <strain evidence="17">h7</strain>
    </source>
</reference>
<evidence type="ECO:0000256" key="1">
    <source>
        <dbReference type="ARBA" id="ARBA00004115"/>
    </source>
</evidence>
<keyword evidence="9" id="KW-0106">Calcium</keyword>
<evidence type="ECO:0000256" key="14">
    <source>
        <dbReference type="SAM" id="MobiDB-lite"/>
    </source>
</evidence>
<feature type="region of interest" description="Disordered" evidence="14">
    <location>
        <begin position="156"/>
        <end position="204"/>
    </location>
</feature>
<dbReference type="PANTHER" id="PTHR15929:SF0">
    <property type="entry name" value="STORE-OPERATED CALCIUM ENTRY-ASSOCIATED REGULATORY FACTOR"/>
    <property type="match status" value="1"/>
</dbReference>
<dbReference type="Pfam" id="PF06682">
    <property type="entry name" value="SARAF"/>
    <property type="match status" value="1"/>
</dbReference>
<keyword evidence="17" id="KW-1185">Reference proteome</keyword>
<protein>
    <recommendedName>
        <fullName evidence="3">Store-operated calcium entry-associated regulatory factor</fullName>
    </recommendedName>
    <alternativeName>
        <fullName evidence="13">Transmembrane protein 66</fullName>
    </alternativeName>
</protein>
<evidence type="ECO:0000256" key="10">
    <source>
        <dbReference type="ARBA" id="ARBA00022989"/>
    </source>
</evidence>
<proteinExistence type="inferred from homology"/>
<evidence type="ECO:0000256" key="15">
    <source>
        <dbReference type="SAM" id="Phobius"/>
    </source>
</evidence>
<dbReference type="GO" id="GO:2001256">
    <property type="term" value="P:regulation of store-operated calcium entry"/>
    <property type="evidence" value="ECO:0007669"/>
    <property type="project" value="InterPro"/>
</dbReference>
<feature type="compositionally biased region" description="Polar residues" evidence="14">
    <location>
        <begin position="269"/>
        <end position="278"/>
    </location>
</feature>
<keyword evidence="8" id="KW-0256">Endoplasmic reticulum</keyword>
<evidence type="ECO:0000256" key="9">
    <source>
        <dbReference type="ARBA" id="ARBA00022837"/>
    </source>
</evidence>
<evidence type="ECO:0000256" key="3">
    <source>
        <dbReference type="ARBA" id="ARBA00016584"/>
    </source>
</evidence>
<dbReference type="STRING" id="686832.A0A0C3C6C6"/>
<dbReference type="GO" id="GO:0006816">
    <property type="term" value="P:calcium ion transport"/>
    <property type="evidence" value="ECO:0007669"/>
    <property type="project" value="UniProtKB-KW"/>
</dbReference>
<name>A0A0C3C6C6_HEBCY</name>
<keyword evidence="12 15" id="KW-0472">Membrane</keyword>
<keyword evidence="6 15" id="KW-0812">Transmembrane</keyword>
<evidence type="ECO:0000256" key="13">
    <source>
        <dbReference type="ARBA" id="ARBA00031116"/>
    </source>
</evidence>
<organism evidence="16 17">
    <name type="scientific">Hebeloma cylindrosporum</name>
    <dbReference type="NCBI Taxonomy" id="76867"/>
    <lineage>
        <taxon>Eukaryota</taxon>
        <taxon>Fungi</taxon>
        <taxon>Dikarya</taxon>
        <taxon>Basidiomycota</taxon>
        <taxon>Agaricomycotina</taxon>
        <taxon>Agaricomycetes</taxon>
        <taxon>Agaricomycetidae</taxon>
        <taxon>Agaricales</taxon>
        <taxon>Agaricineae</taxon>
        <taxon>Hymenogastraceae</taxon>
        <taxon>Hebeloma</taxon>
    </lineage>
</organism>
<dbReference type="Proteomes" id="UP000053424">
    <property type="component" value="Unassembled WGS sequence"/>
</dbReference>
<keyword evidence="7" id="KW-0732">Signal</keyword>
<comment type="subcellular location">
    <subcellularLocation>
        <location evidence="1">Endoplasmic reticulum membrane</location>
        <topology evidence="1">Single-pass type I membrane protein</topology>
    </subcellularLocation>
</comment>
<dbReference type="InterPro" id="IPR009567">
    <property type="entry name" value="SARAF"/>
</dbReference>
<dbReference type="AlphaFoldDB" id="A0A0C3C6C6"/>
<evidence type="ECO:0000256" key="8">
    <source>
        <dbReference type="ARBA" id="ARBA00022824"/>
    </source>
</evidence>
<keyword evidence="10 15" id="KW-1133">Transmembrane helix</keyword>
<dbReference type="OrthoDB" id="20303at2759"/>
<keyword evidence="4" id="KW-0813">Transport</keyword>
<feature type="transmembrane region" description="Helical" evidence="15">
    <location>
        <begin position="129"/>
        <end position="147"/>
    </location>
</feature>
<sequence>MSRVELAKIPSLLFYQDAQTAARRTSALPQLVCVGKPCKLFQPEVVRCVNLGGGYGTDVDWKCEADLPDSLRFGKVEVSCEGWSKPGDPYVLKGSCSLEYRLIQVPGSLRDGSTDSPIFNPKSYDWSSIMFNILWIGVLIFLLYSLFQSCFRNNTTPRAPRSSGPNPRPDSGSGWFPGYHSDDTSAPPPPYSKTTQHSTGEGWRPGFWTGAALGGLANHIWNRPRSEPVRTASYDWERHRQPEPQPRMPFFGGGGGSYRPAPNEDRGEGSSNLGSMRRSTGIGGSKVR</sequence>
<evidence type="ECO:0000256" key="11">
    <source>
        <dbReference type="ARBA" id="ARBA00023065"/>
    </source>
</evidence>
<evidence type="ECO:0000313" key="16">
    <source>
        <dbReference type="EMBL" id="KIM39799.1"/>
    </source>
</evidence>
<feature type="region of interest" description="Disordered" evidence="14">
    <location>
        <begin position="236"/>
        <end position="288"/>
    </location>
</feature>
<dbReference type="EMBL" id="KN831784">
    <property type="protein sequence ID" value="KIM39799.1"/>
    <property type="molecule type" value="Genomic_DNA"/>
</dbReference>
<evidence type="ECO:0000256" key="12">
    <source>
        <dbReference type="ARBA" id="ARBA00023136"/>
    </source>
</evidence>